<keyword evidence="1" id="KW-0175">Coiled coil</keyword>
<organism evidence="2 3">
    <name type="scientific">Mycena albidolilacea</name>
    <dbReference type="NCBI Taxonomy" id="1033008"/>
    <lineage>
        <taxon>Eukaryota</taxon>
        <taxon>Fungi</taxon>
        <taxon>Dikarya</taxon>
        <taxon>Basidiomycota</taxon>
        <taxon>Agaricomycotina</taxon>
        <taxon>Agaricomycetes</taxon>
        <taxon>Agaricomycetidae</taxon>
        <taxon>Agaricales</taxon>
        <taxon>Marasmiineae</taxon>
        <taxon>Mycenaceae</taxon>
        <taxon>Mycena</taxon>
    </lineage>
</organism>
<accession>A0AAD6ZW23</accession>
<evidence type="ECO:0000256" key="1">
    <source>
        <dbReference type="SAM" id="Coils"/>
    </source>
</evidence>
<dbReference type="Proteomes" id="UP001218218">
    <property type="component" value="Unassembled WGS sequence"/>
</dbReference>
<evidence type="ECO:0000313" key="3">
    <source>
        <dbReference type="Proteomes" id="UP001218218"/>
    </source>
</evidence>
<sequence length="167" mass="18527">MDNTMDDTGKVYLPTEIKTLRHKLADALKSHANMVDELIEDADELQYRLAVASRNLEDTTRKLVEIKHQLYDLCQLILLNMQIGGTSWLRRDKHLPKMGISSLGGGGGVADFAEKKFRGMVWISQIGTPLDTAHFVGEAGECRNFGGRSGGGLEIYFNCWQTALGRG</sequence>
<protein>
    <submittedName>
        <fullName evidence="2">Uncharacterized protein</fullName>
    </submittedName>
</protein>
<comment type="caution">
    <text evidence="2">The sequence shown here is derived from an EMBL/GenBank/DDBJ whole genome shotgun (WGS) entry which is preliminary data.</text>
</comment>
<evidence type="ECO:0000313" key="2">
    <source>
        <dbReference type="EMBL" id="KAJ7340651.1"/>
    </source>
</evidence>
<name>A0AAD6ZW23_9AGAR</name>
<dbReference type="AlphaFoldDB" id="A0AAD6ZW23"/>
<feature type="coiled-coil region" evidence="1">
    <location>
        <begin position="28"/>
        <end position="69"/>
    </location>
</feature>
<gene>
    <name evidence="2" type="ORF">DFH08DRAFT_811854</name>
</gene>
<reference evidence="2" key="1">
    <citation type="submission" date="2023-03" db="EMBL/GenBank/DDBJ databases">
        <title>Massive genome expansion in bonnet fungi (Mycena s.s.) driven by repeated elements and novel gene families across ecological guilds.</title>
        <authorList>
            <consortium name="Lawrence Berkeley National Laboratory"/>
            <person name="Harder C.B."/>
            <person name="Miyauchi S."/>
            <person name="Viragh M."/>
            <person name="Kuo A."/>
            <person name="Thoen E."/>
            <person name="Andreopoulos B."/>
            <person name="Lu D."/>
            <person name="Skrede I."/>
            <person name="Drula E."/>
            <person name="Henrissat B."/>
            <person name="Morin E."/>
            <person name="Kohler A."/>
            <person name="Barry K."/>
            <person name="LaButti K."/>
            <person name="Morin E."/>
            <person name="Salamov A."/>
            <person name="Lipzen A."/>
            <person name="Mereny Z."/>
            <person name="Hegedus B."/>
            <person name="Baldrian P."/>
            <person name="Stursova M."/>
            <person name="Weitz H."/>
            <person name="Taylor A."/>
            <person name="Grigoriev I.V."/>
            <person name="Nagy L.G."/>
            <person name="Martin F."/>
            <person name="Kauserud H."/>
        </authorList>
    </citation>
    <scope>NUCLEOTIDE SEQUENCE</scope>
    <source>
        <strain evidence="2">CBHHK002</strain>
    </source>
</reference>
<dbReference type="EMBL" id="JARIHO010000026">
    <property type="protein sequence ID" value="KAJ7340651.1"/>
    <property type="molecule type" value="Genomic_DNA"/>
</dbReference>
<proteinExistence type="predicted"/>
<keyword evidence="3" id="KW-1185">Reference proteome</keyword>